<protein>
    <submittedName>
        <fullName evidence="3">Uncharacterized protein</fullName>
    </submittedName>
</protein>
<feature type="region of interest" description="Disordered" evidence="2">
    <location>
        <begin position="187"/>
        <end position="256"/>
    </location>
</feature>
<feature type="coiled-coil region" evidence="1">
    <location>
        <begin position="83"/>
        <end position="167"/>
    </location>
</feature>
<dbReference type="Proteomes" id="UP001203852">
    <property type="component" value="Unassembled WGS sequence"/>
</dbReference>
<evidence type="ECO:0000313" key="4">
    <source>
        <dbReference type="Proteomes" id="UP001203852"/>
    </source>
</evidence>
<evidence type="ECO:0000256" key="1">
    <source>
        <dbReference type="SAM" id="Coils"/>
    </source>
</evidence>
<accession>A0AAN6ICB3</accession>
<feature type="region of interest" description="Disordered" evidence="2">
    <location>
        <begin position="1"/>
        <end position="29"/>
    </location>
</feature>
<sequence>MFGTNTLSLPPPFAHEHHPLRLTSETPRPQPAGGCRYVLSHPSAQNQQCSCQSFHHNRTAPGNICDCGHQACFHVHDVAKQTSEALSATIEKLGEKIRRLEETIQSERGNREAALSRERQLWEGDTRILREALAPFYQNEKEMRRKILELESKLGNYNDEQIRLRERVLVVDDVYVAIENRVEELESLRSKRRRVGRAHGQDEPPLQNGHVSPDTVAARPVSSSVDGRSVHTASSRPLSPNGSGSTTTDPEEPRSSGILNLVEMPRSAPLNIPQRLSPSQEEPRSSGFLTIDRVDRLAQTGSEQAQTVALHHAARITPPHDRPSPPIHVKLFTDIPRSAPTPPDNGPKKVPMLDVMVLPVNTSPKKRKYHLDHTALDVLADVSISSPLIH</sequence>
<reference evidence="3" key="1">
    <citation type="journal article" date="2022" name="bioRxiv">
        <title>Deciphering the potential niche of two novel black yeast fungi from a biological soil crust based on their genomes, phenotypes, and melanin regulation.</title>
        <authorList>
            <consortium name="DOE Joint Genome Institute"/>
            <person name="Carr E.C."/>
            <person name="Barton Q."/>
            <person name="Grambo S."/>
            <person name="Sullivan M."/>
            <person name="Renfro C.M."/>
            <person name="Kuo A."/>
            <person name="Pangilinan J."/>
            <person name="Lipzen A."/>
            <person name="Keymanesh K."/>
            <person name="Savage E."/>
            <person name="Barry K."/>
            <person name="Grigoriev I.V."/>
            <person name="Riekhof W.R."/>
            <person name="Harris S.S."/>
        </authorList>
    </citation>
    <scope>NUCLEOTIDE SEQUENCE</scope>
    <source>
        <strain evidence="3">JF 03-4F</strain>
    </source>
</reference>
<keyword evidence="4" id="KW-1185">Reference proteome</keyword>
<proteinExistence type="predicted"/>
<comment type="caution">
    <text evidence="3">The sequence shown here is derived from an EMBL/GenBank/DDBJ whole genome shotgun (WGS) entry which is preliminary data.</text>
</comment>
<feature type="compositionally biased region" description="Polar residues" evidence="2">
    <location>
        <begin position="221"/>
        <end position="248"/>
    </location>
</feature>
<name>A0AAN6ICB3_9EURO</name>
<evidence type="ECO:0000313" key="3">
    <source>
        <dbReference type="EMBL" id="KAI1612218.1"/>
    </source>
</evidence>
<evidence type="ECO:0000256" key="2">
    <source>
        <dbReference type="SAM" id="MobiDB-lite"/>
    </source>
</evidence>
<dbReference type="AlphaFoldDB" id="A0AAN6ICB3"/>
<gene>
    <name evidence="3" type="ORF">EDD36DRAFT_278461</name>
</gene>
<organism evidence="3 4">
    <name type="scientific">Exophiala viscosa</name>
    <dbReference type="NCBI Taxonomy" id="2486360"/>
    <lineage>
        <taxon>Eukaryota</taxon>
        <taxon>Fungi</taxon>
        <taxon>Dikarya</taxon>
        <taxon>Ascomycota</taxon>
        <taxon>Pezizomycotina</taxon>
        <taxon>Eurotiomycetes</taxon>
        <taxon>Chaetothyriomycetidae</taxon>
        <taxon>Chaetothyriales</taxon>
        <taxon>Herpotrichiellaceae</taxon>
        <taxon>Exophiala</taxon>
    </lineage>
</organism>
<dbReference type="EMBL" id="MU404355">
    <property type="protein sequence ID" value="KAI1612218.1"/>
    <property type="molecule type" value="Genomic_DNA"/>
</dbReference>
<keyword evidence="1" id="KW-0175">Coiled coil</keyword>